<evidence type="ECO:0000256" key="2">
    <source>
        <dbReference type="ARBA" id="ARBA00010617"/>
    </source>
</evidence>
<evidence type="ECO:0000256" key="6">
    <source>
        <dbReference type="ARBA" id="ARBA00023004"/>
    </source>
</evidence>
<dbReference type="GO" id="GO:0005506">
    <property type="term" value="F:iron ion binding"/>
    <property type="evidence" value="ECO:0007669"/>
    <property type="project" value="InterPro"/>
</dbReference>
<evidence type="ECO:0000256" key="5">
    <source>
        <dbReference type="ARBA" id="ARBA00023002"/>
    </source>
</evidence>
<dbReference type="InterPro" id="IPR001128">
    <property type="entry name" value="Cyt_P450"/>
</dbReference>
<evidence type="ECO:0000256" key="7">
    <source>
        <dbReference type="ARBA" id="ARBA00023033"/>
    </source>
</evidence>
<proteinExistence type="inferred from homology"/>
<dbReference type="CDD" id="cd11064">
    <property type="entry name" value="CYP86A"/>
    <property type="match status" value="1"/>
</dbReference>
<keyword evidence="5 9" id="KW-0560">Oxidoreductase</keyword>
<evidence type="ECO:0000256" key="1">
    <source>
        <dbReference type="ARBA" id="ARBA00001971"/>
    </source>
</evidence>
<dbReference type="GO" id="GO:0004497">
    <property type="term" value="F:monooxygenase activity"/>
    <property type="evidence" value="ECO:0007669"/>
    <property type="project" value="UniProtKB-KW"/>
</dbReference>
<evidence type="ECO:0000256" key="9">
    <source>
        <dbReference type="RuleBase" id="RU000461"/>
    </source>
</evidence>
<dbReference type="GO" id="GO:0020037">
    <property type="term" value="F:heme binding"/>
    <property type="evidence" value="ECO:0007669"/>
    <property type="project" value="InterPro"/>
</dbReference>
<dbReference type="Proteomes" id="UP001346149">
    <property type="component" value="Unassembled WGS sequence"/>
</dbReference>
<keyword evidence="7 9" id="KW-0503">Monooxygenase</keyword>
<protein>
    <recommendedName>
        <fullName evidence="12">Cytochrome P450 86B1</fullName>
    </recommendedName>
</protein>
<feature type="binding site" description="axial binding residue" evidence="8">
    <location>
        <position position="474"/>
    </location>
    <ligand>
        <name>heme</name>
        <dbReference type="ChEBI" id="CHEBI:30413"/>
    </ligand>
    <ligandPart>
        <name>Fe</name>
        <dbReference type="ChEBI" id="CHEBI:18248"/>
    </ligandPart>
</feature>
<evidence type="ECO:0000256" key="8">
    <source>
        <dbReference type="PIRSR" id="PIRSR602401-1"/>
    </source>
</evidence>
<dbReference type="GO" id="GO:0006629">
    <property type="term" value="P:lipid metabolic process"/>
    <property type="evidence" value="ECO:0007669"/>
    <property type="project" value="UniProtKB-ARBA"/>
</dbReference>
<dbReference type="PROSITE" id="PS00086">
    <property type="entry name" value="CYTOCHROME_P450"/>
    <property type="match status" value="1"/>
</dbReference>
<dbReference type="PRINTS" id="PR00385">
    <property type="entry name" value="P450"/>
</dbReference>
<keyword evidence="4 8" id="KW-0479">Metal-binding</keyword>
<dbReference type="PANTHER" id="PTHR24296">
    <property type="entry name" value="CYTOCHROME P450"/>
    <property type="match status" value="1"/>
</dbReference>
<dbReference type="AlphaFoldDB" id="A0AAN7LU69"/>
<dbReference type="EMBL" id="JAXQNO010000009">
    <property type="protein sequence ID" value="KAK4790994.1"/>
    <property type="molecule type" value="Genomic_DNA"/>
</dbReference>
<keyword evidence="6 8" id="KW-0408">Iron</keyword>
<dbReference type="InterPro" id="IPR002401">
    <property type="entry name" value="Cyt_P450_E_grp-I"/>
</dbReference>
<sequence>MAMPRFNFSDVLHWLMIMYEHVTLLDVVLSLLGLFVFSCAVEKLRSKGRPMVWPVFGILPTVPLRQDAVYDWSTESLIRSGGTFPYRGVWFGGSYGIVTCESANIEYMLKTRFENYPKGEYYRERFRDLLGDGIFNVDSHQWKQQRRLATSEMHSARFVAHSYRTVQELVHHKLLSLLGRLARSGDRIDLQDVLLRFTFDNICTAAFGVDPGCLAPDLPEVPFATAFEVATELTLSRFLTPPFVWKPMRYFRVGFERRLAEAIKVVHEFADKTVLDRSDERSKFGSLGGRSDLLSRLMDRPAGQDNFSNIFLRDFCVSFILAGRDTSSVALAWFFWLVHEHPTVESRILHELHEILSAREECGPLDGVIFTPQELDKMVYLQAALSESLRLYPAVPMEIKEALEDDVLPDGTVLKKGARVLYCIFSMARMVSLWGEDCSEFRPERWLRGGEGGRELLRESPFKYAVFNAGPRLCIGKKFAYMQMKMVSASVLLRYSVKVAKGCRAIPKITTTLYMKYGLPVTIHPRFKPPEKTNVPM</sequence>
<dbReference type="PRINTS" id="PR00463">
    <property type="entry name" value="EP450I"/>
</dbReference>
<dbReference type="Gene3D" id="1.10.630.10">
    <property type="entry name" value="Cytochrome P450"/>
    <property type="match status" value="1"/>
</dbReference>
<dbReference type="InterPro" id="IPR036396">
    <property type="entry name" value="Cyt_P450_sf"/>
</dbReference>
<reference evidence="10 11" key="1">
    <citation type="journal article" date="2023" name="Hortic Res">
        <title>Pangenome of water caltrop reveals structural variations and asymmetric subgenome divergence after allopolyploidization.</title>
        <authorList>
            <person name="Zhang X."/>
            <person name="Chen Y."/>
            <person name="Wang L."/>
            <person name="Yuan Y."/>
            <person name="Fang M."/>
            <person name="Shi L."/>
            <person name="Lu R."/>
            <person name="Comes H.P."/>
            <person name="Ma Y."/>
            <person name="Chen Y."/>
            <person name="Huang G."/>
            <person name="Zhou Y."/>
            <person name="Zheng Z."/>
            <person name="Qiu Y."/>
        </authorList>
    </citation>
    <scope>NUCLEOTIDE SEQUENCE [LARGE SCALE GENOMIC DNA]</scope>
    <source>
        <strain evidence="10">F231</strain>
    </source>
</reference>
<evidence type="ECO:0000256" key="3">
    <source>
        <dbReference type="ARBA" id="ARBA00022617"/>
    </source>
</evidence>
<evidence type="ECO:0000313" key="11">
    <source>
        <dbReference type="Proteomes" id="UP001346149"/>
    </source>
</evidence>
<dbReference type="GO" id="GO:0016705">
    <property type="term" value="F:oxidoreductase activity, acting on paired donors, with incorporation or reduction of molecular oxygen"/>
    <property type="evidence" value="ECO:0007669"/>
    <property type="project" value="InterPro"/>
</dbReference>
<evidence type="ECO:0000313" key="10">
    <source>
        <dbReference type="EMBL" id="KAK4790994.1"/>
    </source>
</evidence>
<gene>
    <name evidence="10" type="ORF">SAY86_031407</name>
</gene>
<dbReference type="SUPFAM" id="SSF48264">
    <property type="entry name" value="Cytochrome P450"/>
    <property type="match status" value="1"/>
</dbReference>
<accession>A0AAN7LU69</accession>
<dbReference type="InterPro" id="IPR017972">
    <property type="entry name" value="Cyt_P450_CS"/>
</dbReference>
<comment type="similarity">
    <text evidence="2 9">Belongs to the cytochrome P450 family.</text>
</comment>
<keyword evidence="3 8" id="KW-0349">Heme</keyword>
<evidence type="ECO:0000256" key="4">
    <source>
        <dbReference type="ARBA" id="ARBA00022723"/>
    </source>
</evidence>
<dbReference type="Pfam" id="PF00067">
    <property type="entry name" value="p450"/>
    <property type="match status" value="1"/>
</dbReference>
<comment type="cofactor">
    <cofactor evidence="1 8">
        <name>heme</name>
        <dbReference type="ChEBI" id="CHEBI:30413"/>
    </cofactor>
</comment>
<comment type="caution">
    <text evidence="10">The sequence shown here is derived from an EMBL/GenBank/DDBJ whole genome shotgun (WGS) entry which is preliminary data.</text>
</comment>
<keyword evidence="11" id="KW-1185">Reference proteome</keyword>
<organism evidence="10 11">
    <name type="scientific">Trapa natans</name>
    <name type="common">Water chestnut</name>
    <dbReference type="NCBI Taxonomy" id="22666"/>
    <lineage>
        <taxon>Eukaryota</taxon>
        <taxon>Viridiplantae</taxon>
        <taxon>Streptophyta</taxon>
        <taxon>Embryophyta</taxon>
        <taxon>Tracheophyta</taxon>
        <taxon>Spermatophyta</taxon>
        <taxon>Magnoliopsida</taxon>
        <taxon>eudicotyledons</taxon>
        <taxon>Gunneridae</taxon>
        <taxon>Pentapetalae</taxon>
        <taxon>rosids</taxon>
        <taxon>malvids</taxon>
        <taxon>Myrtales</taxon>
        <taxon>Lythraceae</taxon>
        <taxon>Trapa</taxon>
    </lineage>
</organism>
<evidence type="ECO:0008006" key="12">
    <source>
        <dbReference type="Google" id="ProtNLM"/>
    </source>
</evidence>
<name>A0AAN7LU69_TRANT</name>